<comment type="caution">
    <text evidence="2">The sequence shown here is derived from an EMBL/GenBank/DDBJ whole genome shotgun (WGS) entry which is preliminary data.</text>
</comment>
<evidence type="ECO:0000313" key="3">
    <source>
        <dbReference type="Proteomes" id="UP000018747"/>
    </source>
</evidence>
<keyword evidence="1" id="KW-0812">Transmembrane</keyword>
<keyword evidence="1" id="KW-1133">Transmembrane helix</keyword>
<evidence type="ECO:0000313" key="2">
    <source>
        <dbReference type="EMBL" id="EQA62396.1"/>
    </source>
</evidence>
<name>V6HY06_9LEPT</name>
<dbReference type="InterPro" id="IPR009305">
    <property type="entry name" value="Mpo1-like"/>
</dbReference>
<gene>
    <name evidence="2" type="ORF">LEP1GSC062_3506</name>
</gene>
<reference evidence="2" key="1">
    <citation type="submission" date="2013-05" db="EMBL/GenBank/DDBJ databases">
        <authorList>
            <person name="Harkins D.M."/>
            <person name="Durkin A.S."/>
            <person name="Brinkac L.M."/>
            <person name="Haft D.H."/>
            <person name="Selengut J.D."/>
            <person name="Sanka R."/>
            <person name="DePew J."/>
            <person name="Purushe J."/>
            <person name="Hartskeerl R.A."/>
            <person name="Ahmed A."/>
            <person name="van der Linden H."/>
            <person name="Goris M.G.A."/>
            <person name="Vinetz J.M."/>
            <person name="Sutton G.G."/>
            <person name="Nierman W.C."/>
            <person name="Fouts D.E."/>
        </authorList>
    </citation>
    <scope>NUCLEOTIDE SEQUENCE [LARGE SCALE GENOMIC DNA]</scope>
    <source>
        <strain evidence="2">L 60</strain>
    </source>
</reference>
<proteinExistence type="predicted"/>
<protein>
    <submittedName>
        <fullName evidence="2">PF06127 family protein</fullName>
    </submittedName>
</protein>
<sequence>MIFKTVVGTIGEKRGLAIMATEATPKTYTTFKEFWPFYLGEHSHPINRALHFIGTSFAIGWILAAIANFDPFYILAGLFSGYFFAWIGHFFVEKNRPATFTYPLKSFMGDWVMYFYILTGQIGKELEKIGKK</sequence>
<dbReference type="AlphaFoldDB" id="V6HY06"/>
<evidence type="ECO:0000256" key="1">
    <source>
        <dbReference type="SAM" id="Phobius"/>
    </source>
</evidence>
<accession>V6HY06</accession>
<feature type="transmembrane region" description="Helical" evidence="1">
    <location>
        <begin position="49"/>
        <end position="66"/>
    </location>
</feature>
<dbReference type="STRING" id="100053.GCA_002009845_03547"/>
<keyword evidence="1" id="KW-0472">Membrane</keyword>
<dbReference type="EMBL" id="AHMT02000034">
    <property type="protein sequence ID" value="EQA62396.1"/>
    <property type="molecule type" value="Genomic_DNA"/>
</dbReference>
<dbReference type="PANTHER" id="PTHR34205:SF2">
    <property type="entry name" value="DUF962 DOMAIN-CONTAINING PROTEIN"/>
    <property type="match status" value="1"/>
</dbReference>
<feature type="transmembrane region" description="Helical" evidence="1">
    <location>
        <begin position="72"/>
        <end position="92"/>
    </location>
</feature>
<dbReference type="Proteomes" id="UP000018747">
    <property type="component" value="Unassembled WGS sequence"/>
</dbReference>
<dbReference type="Pfam" id="PF06127">
    <property type="entry name" value="Mpo1-like"/>
    <property type="match status" value="1"/>
</dbReference>
<keyword evidence="3" id="KW-1185">Reference proteome</keyword>
<organism evidence="2 3">
    <name type="scientific">Leptospira alexanderi serovar Manhao 3 str. L 60</name>
    <dbReference type="NCBI Taxonomy" id="1049759"/>
    <lineage>
        <taxon>Bacteria</taxon>
        <taxon>Pseudomonadati</taxon>
        <taxon>Spirochaetota</taxon>
        <taxon>Spirochaetia</taxon>
        <taxon>Leptospirales</taxon>
        <taxon>Leptospiraceae</taxon>
        <taxon>Leptospira</taxon>
    </lineage>
</organism>
<dbReference type="PANTHER" id="PTHR34205">
    <property type="entry name" value="TRANSMEMBRANE PROTEIN"/>
    <property type="match status" value="1"/>
</dbReference>